<proteinExistence type="inferred from homology"/>
<protein>
    <recommendedName>
        <fullName evidence="5">hydroxyisourate hydrolase</fullName>
        <ecNumber evidence="5">3.5.2.17</ecNumber>
    </recommendedName>
</protein>
<comment type="caution">
    <text evidence="9">The sequence shown here is derived from an EMBL/GenBank/DDBJ whole genome shotgun (WGS) entry which is preliminary data.</text>
</comment>
<comment type="catalytic activity">
    <reaction evidence="1">
        <text>5-hydroxyisourate + H2O = 5-hydroxy-2-oxo-4-ureido-2,5-dihydro-1H-imidazole-5-carboxylate + H(+)</text>
        <dbReference type="Rhea" id="RHEA:23736"/>
        <dbReference type="ChEBI" id="CHEBI:15377"/>
        <dbReference type="ChEBI" id="CHEBI:15378"/>
        <dbReference type="ChEBI" id="CHEBI:18072"/>
        <dbReference type="ChEBI" id="CHEBI:58639"/>
        <dbReference type="EC" id="3.5.2.17"/>
    </reaction>
</comment>
<reference evidence="9" key="1">
    <citation type="submission" date="2020-11" db="EMBL/GenBank/DDBJ databases">
        <title>Chlorella ohadii genome sequencing and assembly.</title>
        <authorList>
            <person name="Murik O."/>
            <person name="Treves H."/>
            <person name="Kedem I."/>
            <person name="Shotland Y."/>
            <person name="Kaplan A."/>
        </authorList>
    </citation>
    <scope>NUCLEOTIDE SEQUENCE</scope>
    <source>
        <strain evidence="9">1</strain>
    </source>
</reference>
<sequence>MFGGAGEATSAPAAATRAGRLLAQLAPAAADAPPLRSPITTHVLDTCLGRPAPGVGVTLCRLAPGSAAAWERVAAGATNRDGRIPDLLPPADWVQPGRYRITFDVAEYQARCAAEQPAFFGPAAGGGPARRFYPSVLVEFEIQPQQAREHFHVPLTWNPFGYSTYRGS</sequence>
<evidence type="ECO:0000256" key="2">
    <source>
        <dbReference type="ARBA" id="ARBA00002704"/>
    </source>
</evidence>
<organism evidence="9 10">
    <name type="scientific">Chlorella ohadii</name>
    <dbReference type="NCBI Taxonomy" id="2649997"/>
    <lineage>
        <taxon>Eukaryota</taxon>
        <taxon>Viridiplantae</taxon>
        <taxon>Chlorophyta</taxon>
        <taxon>core chlorophytes</taxon>
        <taxon>Trebouxiophyceae</taxon>
        <taxon>Chlorellales</taxon>
        <taxon>Chlorellaceae</taxon>
        <taxon>Chlorella clade</taxon>
        <taxon>Chlorella</taxon>
    </lineage>
</organism>
<dbReference type="PROSITE" id="PS00768">
    <property type="entry name" value="TRANSTHYRETIN_1"/>
    <property type="match status" value="1"/>
</dbReference>
<dbReference type="PANTHER" id="PTHR10395">
    <property type="entry name" value="URICASE AND TRANSTHYRETIN-RELATED"/>
    <property type="match status" value="1"/>
</dbReference>
<dbReference type="GO" id="GO:0006144">
    <property type="term" value="P:purine nucleobase metabolic process"/>
    <property type="evidence" value="ECO:0007669"/>
    <property type="project" value="UniProtKB-KW"/>
</dbReference>
<evidence type="ECO:0000256" key="5">
    <source>
        <dbReference type="ARBA" id="ARBA00012609"/>
    </source>
</evidence>
<dbReference type="Proteomes" id="UP001205105">
    <property type="component" value="Unassembled WGS sequence"/>
</dbReference>
<evidence type="ECO:0000313" key="9">
    <source>
        <dbReference type="EMBL" id="KAI7845760.1"/>
    </source>
</evidence>
<dbReference type="InterPro" id="IPR023416">
    <property type="entry name" value="Transthyretin/HIU_hydrolase_d"/>
</dbReference>
<evidence type="ECO:0000256" key="1">
    <source>
        <dbReference type="ARBA" id="ARBA00001043"/>
    </source>
</evidence>
<feature type="domain" description="Transthyretin/hydroxyisourate hydrolase" evidence="8">
    <location>
        <begin position="39"/>
        <end position="167"/>
    </location>
</feature>
<dbReference type="InterPro" id="IPR023418">
    <property type="entry name" value="Thyroxine_BS"/>
</dbReference>
<accession>A0AAD5E0J2</accession>
<comment type="subunit">
    <text evidence="4">Homotetramer.</text>
</comment>
<evidence type="ECO:0000256" key="7">
    <source>
        <dbReference type="ARBA" id="ARBA00022801"/>
    </source>
</evidence>
<dbReference type="EMBL" id="JADXDR010000013">
    <property type="protein sequence ID" value="KAI7845760.1"/>
    <property type="molecule type" value="Genomic_DNA"/>
</dbReference>
<dbReference type="InterPro" id="IPR014306">
    <property type="entry name" value="Hydroxyisourate_hydrolase"/>
</dbReference>
<evidence type="ECO:0000259" key="8">
    <source>
        <dbReference type="Pfam" id="PF00576"/>
    </source>
</evidence>
<dbReference type="InterPro" id="IPR036817">
    <property type="entry name" value="Transthyretin/HIU_hydrolase_sf"/>
</dbReference>
<dbReference type="AlphaFoldDB" id="A0AAD5E0J2"/>
<evidence type="ECO:0000256" key="6">
    <source>
        <dbReference type="ARBA" id="ARBA00022631"/>
    </source>
</evidence>
<dbReference type="SUPFAM" id="SSF49472">
    <property type="entry name" value="Transthyretin (synonym: prealbumin)"/>
    <property type="match status" value="1"/>
</dbReference>
<dbReference type="GO" id="GO:0033971">
    <property type="term" value="F:hydroxyisourate hydrolase activity"/>
    <property type="evidence" value="ECO:0007669"/>
    <property type="project" value="UniProtKB-EC"/>
</dbReference>
<name>A0AAD5E0J2_9CHLO</name>
<evidence type="ECO:0000256" key="3">
    <source>
        <dbReference type="ARBA" id="ARBA00009850"/>
    </source>
</evidence>
<dbReference type="CDD" id="cd05822">
    <property type="entry name" value="TLP_HIUase"/>
    <property type="match status" value="1"/>
</dbReference>
<keyword evidence="6" id="KW-0659">Purine metabolism</keyword>
<dbReference type="Pfam" id="PF00576">
    <property type="entry name" value="Transthyretin"/>
    <property type="match status" value="1"/>
</dbReference>
<dbReference type="NCBIfam" id="TIGR02962">
    <property type="entry name" value="hdxy_isourate"/>
    <property type="match status" value="1"/>
</dbReference>
<dbReference type="Gene3D" id="2.60.40.180">
    <property type="entry name" value="Transthyretin/hydroxyisourate hydrolase domain"/>
    <property type="match status" value="1"/>
</dbReference>
<dbReference type="EC" id="3.5.2.17" evidence="5"/>
<evidence type="ECO:0000256" key="4">
    <source>
        <dbReference type="ARBA" id="ARBA00011881"/>
    </source>
</evidence>
<comment type="similarity">
    <text evidence="3">Belongs to the transthyretin family. 5-hydroxyisourate hydrolase subfamily.</text>
</comment>
<comment type="function">
    <text evidence="2">Catalyzes the hydrolysis of 5-hydroxyisourate (HIU) to 2-oxo-4-hydroxy-4-carboxy-5-ureidoimidazoline (OHCU).</text>
</comment>
<gene>
    <name evidence="9" type="ORF">COHA_000674</name>
</gene>
<evidence type="ECO:0000313" key="10">
    <source>
        <dbReference type="Proteomes" id="UP001205105"/>
    </source>
</evidence>
<dbReference type="PANTHER" id="PTHR10395:SF7">
    <property type="entry name" value="5-HYDROXYISOURATE HYDROLASE"/>
    <property type="match status" value="1"/>
</dbReference>
<keyword evidence="7" id="KW-0378">Hydrolase</keyword>
<keyword evidence="10" id="KW-1185">Reference proteome</keyword>